<dbReference type="Pfam" id="PF04082">
    <property type="entry name" value="Fungal_trans"/>
    <property type="match status" value="1"/>
</dbReference>
<gene>
    <name evidence="3" type="ORF">SETTUDRAFT_163883</name>
</gene>
<dbReference type="GO" id="GO:0003677">
    <property type="term" value="F:DNA binding"/>
    <property type="evidence" value="ECO:0007669"/>
    <property type="project" value="InterPro"/>
</dbReference>
<dbReference type="PANTHER" id="PTHR31668">
    <property type="entry name" value="GLUCOSE TRANSPORT TRANSCRIPTION REGULATOR RGT1-RELATED-RELATED"/>
    <property type="match status" value="1"/>
</dbReference>
<name>R0IJ63_EXST2</name>
<protein>
    <recommendedName>
        <fullName evidence="2">Xylanolytic transcriptional activator regulatory domain-containing protein</fullName>
    </recommendedName>
</protein>
<dbReference type="Proteomes" id="UP000016935">
    <property type="component" value="Unassembled WGS sequence"/>
</dbReference>
<reference evidence="3 4" key="2">
    <citation type="journal article" date="2013" name="PLoS Genet.">
        <title>Comparative genome structure, secondary metabolite, and effector coding capacity across Cochliobolus pathogens.</title>
        <authorList>
            <person name="Condon B.J."/>
            <person name="Leng Y."/>
            <person name="Wu D."/>
            <person name="Bushley K.E."/>
            <person name="Ohm R.A."/>
            <person name="Otillar R."/>
            <person name="Martin J."/>
            <person name="Schackwitz W."/>
            <person name="Grimwood J."/>
            <person name="MohdZainudin N."/>
            <person name="Xue C."/>
            <person name="Wang R."/>
            <person name="Manning V.A."/>
            <person name="Dhillon B."/>
            <person name="Tu Z.J."/>
            <person name="Steffenson B.J."/>
            <person name="Salamov A."/>
            <person name="Sun H."/>
            <person name="Lowry S."/>
            <person name="LaButti K."/>
            <person name="Han J."/>
            <person name="Copeland A."/>
            <person name="Lindquist E."/>
            <person name="Barry K."/>
            <person name="Schmutz J."/>
            <person name="Baker S.E."/>
            <person name="Ciuffetti L.M."/>
            <person name="Grigoriev I.V."/>
            <person name="Zhong S."/>
            <person name="Turgeon B.G."/>
        </authorList>
    </citation>
    <scope>NUCLEOTIDE SEQUENCE [LARGE SCALE GENOMIC DNA]</scope>
    <source>
        <strain evidence="4">28A</strain>
    </source>
</reference>
<keyword evidence="1" id="KW-0539">Nucleus</keyword>
<keyword evidence="4" id="KW-1185">Reference proteome</keyword>
<dbReference type="OrthoDB" id="3034343at2759"/>
<dbReference type="GeneID" id="19398928"/>
<reference evidence="3 4" key="1">
    <citation type="journal article" date="2012" name="PLoS Pathog.">
        <title>Diverse lifestyles and strategies of plant pathogenesis encoded in the genomes of eighteen Dothideomycetes fungi.</title>
        <authorList>
            <person name="Ohm R.A."/>
            <person name="Feau N."/>
            <person name="Henrissat B."/>
            <person name="Schoch C.L."/>
            <person name="Horwitz B.A."/>
            <person name="Barry K.W."/>
            <person name="Condon B.J."/>
            <person name="Copeland A.C."/>
            <person name="Dhillon B."/>
            <person name="Glaser F."/>
            <person name="Hesse C.N."/>
            <person name="Kosti I."/>
            <person name="LaButti K."/>
            <person name="Lindquist E.A."/>
            <person name="Lucas S."/>
            <person name="Salamov A.A."/>
            <person name="Bradshaw R.E."/>
            <person name="Ciuffetti L."/>
            <person name="Hamelin R.C."/>
            <person name="Kema G.H.J."/>
            <person name="Lawrence C."/>
            <person name="Scott J.A."/>
            <person name="Spatafora J.W."/>
            <person name="Turgeon B.G."/>
            <person name="de Wit P.J.G.M."/>
            <person name="Zhong S."/>
            <person name="Goodwin S.B."/>
            <person name="Grigoriev I.V."/>
        </authorList>
    </citation>
    <scope>NUCLEOTIDE SEQUENCE [LARGE SCALE GENOMIC DNA]</scope>
    <source>
        <strain evidence="4">28A</strain>
    </source>
</reference>
<dbReference type="AlphaFoldDB" id="R0IJ63"/>
<dbReference type="InterPro" id="IPR007219">
    <property type="entry name" value="XnlR_reg_dom"/>
</dbReference>
<dbReference type="SMART" id="SM00906">
    <property type="entry name" value="Fungal_trans"/>
    <property type="match status" value="1"/>
</dbReference>
<dbReference type="eggNOG" id="ENOG502RXB4">
    <property type="taxonomic scope" value="Eukaryota"/>
</dbReference>
<dbReference type="GO" id="GO:0005634">
    <property type="term" value="C:nucleus"/>
    <property type="evidence" value="ECO:0007669"/>
    <property type="project" value="TreeGrafter"/>
</dbReference>
<dbReference type="GO" id="GO:0001080">
    <property type="term" value="P:nitrogen catabolite activation of transcription from RNA polymerase II promoter"/>
    <property type="evidence" value="ECO:0007669"/>
    <property type="project" value="TreeGrafter"/>
</dbReference>
<dbReference type="InterPro" id="IPR050797">
    <property type="entry name" value="Carb_Metab_Trans_Reg"/>
</dbReference>
<evidence type="ECO:0000256" key="1">
    <source>
        <dbReference type="ARBA" id="ARBA00023242"/>
    </source>
</evidence>
<evidence type="ECO:0000313" key="4">
    <source>
        <dbReference type="Proteomes" id="UP000016935"/>
    </source>
</evidence>
<dbReference type="GO" id="GO:0006351">
    <property type="term" value="P:DNA-templated transcription"/>
    <property type="evidence" value="ECO:0007669"/>
    <property type="project" value="InterPro"/>
</dbReference>
<feature type="domain" description="Xylanolytic transcriptional activator regulatory" evidence="2">
    <location>
        <begin position="22"/>
        <end position="95"/>
    </location>
</feature>
<proteinExistence type="predicted"/>
<dbReference type="RefSeq" id="XP_008027640.1">
    <property type="nucleotide sequence ID" value="XM_008029449.1"/>
</dbReference>
<dbReference type="HOGENOM" id="CLU_009827_2_0_1"/>
<dbReference type="CDD" id="cd12148">
    <property type="entry name" value="fungal_TF_MHR"/>
    <property type="match status" value="1"/>
</dbReference>
<dbReference type="PANTHER" id="PTHR31668:SF10">
    <property type="entry name" value="ZN(II)2CYS6 TRANSCRIPTION FACTOR (EUROFUNG)"/>
    <property type="match status" value="1"/>
</dbReference>
<dbReference type="EMBL" id="KB908703">
    <property type="protein sequence ID" value="EOA85180.1"/>
    <property type="molecule type" value="Genomic_DNA"/>
</dbReference>
<accession>R0IJ63</accession>
<dbReference type="GO" id="GO:0008270">
    <property type="term" value="F:zinc ion binding"/>
    <property type="evidence" value="ECO:0007669"/>
    <property type="project" value="InterPro"/>
</dbReference>
<sequence length="365" mass="41046">MSTIQAAVLDQVGRPSVSIIGNITLCGRTVSLAQTFGLHRDPSKWSITENEKSLRIRLWWCVLITDQWSSVAYGAPPYLSKGYYDVPRPTVTSLIGSRASPHQKQATTCFVHLCGLTELLAEIIPFVYQIKPDRLQLAREIDRFKLELNGLEAQLPEWLPMPNRSGTAMLWLSFLSIRLVLARVIFRAAVLDGDGSIGRNRMHQLRNASSAVLEFILTMGEIQFLDFWLPYATHLLVHAITVSLRCTVETQDPEIRNTSVARLERVIAHIQYARDNYDWDIANYCLERCADPVSKIASLNSREALQPSETEPTTVVANGNGTEMHTMPNFDDASFLLSDILDPNAFDFSWDALWDTPSGMTNFSI</sequence>
<dbReference type="STRING" id="671987.R0IJ63"/>
<evidence type="ECO:0000313" key="3">
    <source>
        <dbReference type="EMBL" id="EOA85180.1"/>
    </source>
</evidence>
<evidence type="ECO:0000259" key="2">
    <source>
        <dbReference type="SMART" id="SM00906"/>
    </source>
</evidence>
<organism evidence="3 4">
    <name type="scientific">Exserohilum turcicum (strain 28A)</name>
    <name type="common">Northern leaf blight fungus</name>
    <name type="synonym">Setosphaeria turcica</name>
    <dbReference type="NCBI Taxonomy" id="671987"/>
    <lineage>
        <taxon>Eukaryota</taxon>
        <taxon>Fungi</taxon>
        <taxon>Dikarya</taxon>
        <taxon>Ascomycota</taxon>
        <taxon>Pezizomycotina</taxon>
        <taxon>Dothideomycetes</taxon>
        <taxon>Pleosporomycetidae</taxon>
        <taxon>Pleosporales</taxon>
        <taxon>Pleosporineae</taxon>
        <taxon>Pleosporaceae</taxon>
        <taxon>Exserohilum</taxon>
    </lineage>
</organism>